<comment type="function">
    <text evidence="10 12">F(1)F(0) ATP synthase produces ATP from ADP in the presence of a proton or sodium gradient. F-type ATPases consist of two structural domains, F(1) containing the extramembraneous catalytic core and F(0) containing the membrane proton channel, linked together by a central stalk and a peripheral stalk. During catalysis, ATP synthesis in the catalytic domain of F(1) is coupled via a rotary mechanism of the central stalk subunits to proton translocation.</text>
</comment>
<keyword evidence="5 12" id="KW-0375">Hydrogen ion transport</keyword>
<dbReference type="InterPro" id="IPR050059">
    <property type="entry name" value="ATP_synthase_B_chain"/>
</dbReference>
<keyword evidence="6 12" id="KW-1133">Transmembrane helix</keyword>
<dbReference type="GO" id="GO:0046961">
    <property type="term" value="F:proton-transporting ATPase activity, rotational mechanism"/>
    <property type="evidence" value="ECO:0007669"/>
    <property type="project" value="TreeGrafter"/>
</dbReference>
<keyword evidence="12" id="KW-1003">Cell membrane</keyword>
<dbReference type="Gene3D" id="1.20.5.620">
    <property type="entry name" value="F1F0 ATP synthase subunit B, membrane domain"/>
    <property type="match status" value="1"/>
</dbReference>
<comment type="similarity">
    <text evidence="1 12 13">Belongs to the ATPase B chain family.</text>
</comment>
<evidence type="ECO:0000256" key="7">
    <source>
        <dbReference type="ARBA" id="ARBA00023065"/>
    </source>
</evidence>
<comment type="function">
    <text evidence="12">Component of the F(0) channel, it forms part of the peripheral stalk, linking F(1) to F(0).</text>
</comment>
<dbReference type="InterPro" id="IPR036019">
    <property type="entry name" value="MscL_channel"/>
</dbReference>
<keyword evidence="2 12" id="KW-0813">Transport</keyword>
<organism evidence="15 16">
    <name type="scientific">Candidatus Stercoripulliclostridium merdigallinarum</name>
    <dbReference type="NCBI Taxonomy" id="2840951"/>
    <lineage>
        <taxon>Bacteria</taxon>
        <taxon>Bacillati</taxon>
        <taxon>Bacillota</taxon>
        <taxon>Clostridia</taxon>
        <taxon>Eubacteriales</taxon>
        <taxon>Candidatus Stercoripulliclostridium</taxon>
    </lineage>
</organism>
<gene>
    <name evidence="12" type="primary">atpF</name>
    <name evidence="15" type="ORF">IAB05_05915</name>
</gene>
<evidence type="ECO:0000256" key="8">
    <source>
        <dbReference type="ARBA" id="ARBA00023136"/>
    </source>
</evidence>
<dbReference type="Proteomes" id="UP000824094">
    <property type="component" value="Unassembled WGS sequence"/>
</dbReference>
<dbReference type="Pfam" id="PF00430">
    <property type="entry name" value="ATP-synt_B"/>
    <property type="match status" value="1"/>
</dbReference>
<sequence length="166" mass="18764">MPLNIDWRQILLHLFNFCILAIALYFLLYKPVKNFMAKRSARYEEEAAESAKLKAEAEELKKQYSDKLTNADAEIEAKRSEALHELHDYREKLVSEAEQEAGEIVEKAKKDASRERKKIIDGAGKEIADMVGAAAEKVVLGSTADAYDAFLNAAEKSIEKEENEIK</sequence>
<comment type="caution">
    <text evidence="15">The sequence shown here is derived from an EMBL/GenBank/DDBJ whole genome shotgun (WGS) entry which is preliminary data.</text>
</comment>
<evidence type="ECO:0000256" key="6">
    <source>
        <dbReference type="ARBA" id="ARBA00022989"/>
    </source>
</evidence>
<dbReference type="GO" id="GO:0012505">
    <property type="term" value="C:endomembrane system"/>
    <property type="evidence" value="ECO:0007669"/>
    <property type="project" value="UniProtKB-SubCell"/>
</dbReference>
<reference evidence="15" key="1">
    <citation type="submission" date="2020-10" db="EMBL/GenBank/DDBJ databases">
        <authorList>
            <person name="Gilroy R."/>
        </authorList>
    </citation>
    <scope>NUCLEOTIDE SEQUENCE</scope>
    <source>
        <strain evidence="15">18911</strain>
    </source>
</reference>
<dbReference type="PANTHER" id="PTHR33445">
    <property type="entry name" value="ATP SYNTHASE SUBUNIT B', CHLOROPLASTIC"/>
    <property type="match status" value="1"/>
</dbReference>
<keyword evidence="9 12" id="KW-0066">ATP synthesis</keyword>
<dbReference type="AlphaFoldDB" id="A0A9D1MIH5"/>
<feature type="coiled-coil region" evidence="14">
    <location>
        <begin position="40"/>
        <end position="81"/>
    </location>
</feature>
<reference evidence="15" key="2">
    <citation type="journal article" date="2021" name="PeerJ">
        <title>Extensive microbial diversity within the chicken gut microbiome revealed by metagenomics and culture.</title>
        <authorList>
            <person name="Gilroy R."/>
            <person name="Ravi A."/>
            <person name="Getino M."/>
            <person name="Pursley I."/>
            <person name="Horton D.L."/>
            <person name="Alikhan N.F."/>
            <person name="Baker D."/>
            <person name="Gharbi K."/>
            <person name="Hall N."/>
            <person name="Watson M."/>
            <person name="Adriaenssens E.M."/>
            <person name="Foster-Nyarko E."/>
            <person name="Jarju S."/>
            <person name="Secka A."/>
            <person name="Antonio M."/>
            <person name="Oren A."/>
            <person name="Chaudhuri R.R."/>
            <person name="La Ragione R."/>
            <person name="Hildebrand F."/>
            <person name="Pallen M.J."/>
        </authorList>
    </citation>
    <scope>NUCLEOTIDE SEQUENCE</scope>
    <source>
        <strain evidence="15">18911</strain>
    </source>
</reference>
<evidence type="ECO:0000256" key="10">
    <source>
        <dbReference type="ARBA" id="ARBA00025198"/>
    </source>
</evidence>
<keyword evidence="3 12" id="KW-0138">CF(0)</keyword>
<evidence type="ECO:0000256" key="5">
    <source>
        <dbReference type="ARBA" id="ARBA00022781"/>
    </source>
</evidence>
<evidence type="ECO:0000256" key="2">
    <source>
        <dbReference type="ARBA" id="ARBA00022448"/>
    </source>
</evidence>
<evidence type="ECO:0000313" key="15">
    <source>
        <dbReference type="EMBL" id="HIU60909.1"/>
    </source>
</evidence>
<dbReference type="InterPro" id="IPR002146">
    <property type="entry name" value="ATP_synth_b/b'su_bac/chlpt"/>
</dbReference>
<keyword evidence="8 12" id="KW-0472">Membrane</keyword>
<dbReference type="GO" id="GO:0005886">
    <property type="term" value="C:plasma membrane"/>
    <property type="evidence" value="ECO:0007669"/>
    <property type="project" value="UniProtKB-SubCell"/>
</dbReference>
<dbReference type="HAMAP" id="MF_01398">
    <property type="entry name" value="ATP_synth_b_bprime"/>
    <property type="match status" value="1"/>
</dbReference>
<evidence type="ECO:0000256" key="9">
    <source>
        <dbReference type="ARBA" id="ARBA00023310"/>
    </source>
</evidence>
<feature type="transmembrane region" description="Helical" evidence="12">
    <location>
        <begin position="12"/>
        <end position="29"/>
    </location>
</feature>
<evidence type="ECO:0000256" key="3">
    <source>
        <dbReference type="ARBA" id="ARBA00022547"/>
    </source>
</evidence>
<name>A0A9D1MIH5_9FIRM</name>
<evidence type="ECO:0000313" key="16">
    <source>
        <dbReference type="Proteomes" id="UP000824094"/>
    </source>
</evidence>
<comment type="subunit">
    <text evidence="12">F-type ATPases have 2 components, F(1) - the catalytic core - and F(0) - the membrane proton channel. F(1) has five subunits: alpha(3), beta(3), gamma(1), delta(1), epsilon(1). F(0) has three main subunits: a(1), b(2) and c(10-14). The alpha and beta chains form an alternating ring which encloses part of the gamma chain. F(1) is attached to F(0) by a central stalk formed by the gamma and epsilon chains, while a peripheral stalk is formed by the delta and b chains.</text>
</comment>
<evidence type="ECO:0000256" key="11">
    <source>
        <dbReference type="ARBA" id="ARBA00037847"/>
    </source>
</evidence>
<dbReference type="GO" id="GO:0046933">
    <property type="term" value="F:proton-transporting ATP synthase activity, rotational mechanism"/>
    <property type="evidence" value="ECO:0007669"/>
    <property type="project" value="UniProtKB-UniRule"/>
</dbReference>
<dbReference type="GO" id="GO:0045259">
    <property type="term" value="C:proton-transporting ATP synthase complex"/>
    <property type="evidence" value="ECO:0007669"/>
    <property type="project" value="UniProtKB-KW"/>
</dbReference>
<keyword evidence="7 12" id="KW-0406">Ion transport</keyword>
<dbReference type="EMBL" id="DVNF01000173">
    <property type="protein sequence ID" value="HIU60909.1"/>
    <property type="molecule type" value="Genomic_DNA"/>
</dbReference>
<accession>A0A9D1MIH5</accession>
<evidence type="ECO:0000256" key="1">
    <source>
        <dbReference type="ARBA" id="ARBA00005513"/>
    </source>
</evidence>
<evidence type="ECO:0000256" key="14">
    <source>
        <dbReference type="SAM" id="Coils"/>
    </source>
</evidence>
<keyword evidence="4 12" id="KW-0812">Transmembrane</keyword>
<evidence type="ECO:0000256" key="13">
    <source>
        <dbReference type="RuleBase" id="RU003848"/>
    </source>
</evidence>
<keyword evidence="14" id="KW-0175">Coiled coil</keyword>
<evidence type="ECO:0000256" key="12">
    <source>
        <dbReference type="HAMAP-Rule" id="MF_01398"/>
    </source>
</evidence>
<evidence type="ECO:0000256" key="4">
    <source>
        <dbReference type="ARBA" id="ARBA00022692"/>
    </source>
</evidence>
<proteinExistence type="inferred from homology"/>
<comment type="subcellular location">
    <subcellularLocation>
        <location evidence="12">Cell membrane</location>
        <topology evidence="12">Single-pass membrane protein</topology>
    </subcellularLocation>
    <subcellularLocation>
        <location evidence="11">Endomembrane system</location>
        <topology evidence="11">Single-pass membrane protein</topology>
    </subcellularLocation>
</comment>
<dbReference type="PANTHER" id="PTHR33445:SF2">
    <property type="entry name" value="ATP SYNTHASE SUBUNIT B', CHLOROPLASTIC"/>
    <property type="match status" value="1"/>
</dbReference>
<dbReference type="Gene3D" id="1.10.1200.120">
    <property type="entry name" value="Large-conductance mechanosensitive channel, MscL, domain 1"/>
    <property type="match status" value="1"/>
</dbReference>
<dbReference type="CDD" id="cd06503">
    <property type="entry name" value="ATP-synt_Fo_b"/>
    <property type="match status" value="1"/>
</dbReference>
<protein>
    <recommendedName>
        <fullName evidence="12">ATP synthase subunit b</fullName>
    </recommendedName>
    <alternativeName>
        <fullName evidence="12">ATP synthase F(0) sector subunit b</fullName>
    </alternativeName>
    <alternativeName>
        <fullName evidence="12">ATPase subunit I</fullName>
    </alternativeName>
    <alternativeName>
        <fullName evidence="12">F-type ATPase subunit b</fullName>
        <shortName evidence="12">F-ATPase subunit b</shortName>
    </alternativeName>
</protein>